<name>B1HX64_LYSSC</name>
<accession>B1HX64</accession>
<evidence type="ECO:0000313" key="2">
    <source>
        <dbReference type="EMBL" id="ACA41640.1"/>
    </source>
</evidence>
<reference evidence="2 3" key="1">
    <citation type="journal article" date="2008" name="J. Bacteriol.">
        <title>Complete genome sequence of the mosquitocidal bacterium Bacillus sphaericus C3-41 and comparison with those of closely related Bacillus species.</title>
        <authorList>
            <person name="Hu X."/>
            <person name="Fan W."/>
            <person name="Han B."/>
            <person name="Liu H."/>
            <person name="Zheng D."/>
            <person name="Li Q."/>
            <person name="Dong W."/>
            <person name="Yan J."/>
            <person name="Gao M."/>
            <person name="Berry C."/>
            <person name="Yuan Z."/>
        </authorList>
    </citation>
    <scope>NUCLEOTIDE SEQUENCE [LARGE SCALE GENOMIC DNA]</scope>
    <source>
        <strain evidence="2 3">C3-41</strain>
    </source>
</reference>
<sequence>MWRSEILLEDGEQLKENGYVFISSQTKEPYADNSLNNEIPRPRKD</sequence>
<organism evidence="2 3">
    <name type="scientific">Lysinibacillus sphaericus (strain C3-41)</name>
    <dbReference type="NCBI Taxonomy" id="444177"/>
    <lineage>
        <taxon>Bacteria</taxon>
        <taxon>Bacillati</taxon>
        <taxon>Bacillota</taxon>
        <taxon>Bacilli</taxon>
        <taxon>Bacillales</taxon>
        <taxon>Bacillaceae</taxon>
        <taxon>Lysinibacillus</taxon>
    </lineage>
</organism>
<dbReference type="Proteomes" id="UP000002164">
    <property type="component" value="Chromosome"/>
</dbReference>
<proteinExistence type="predicted"/>
<feature type="compositionally biased region" description="Polar residues" evidence="1">
    <location>
        <begin position="23"/>
        <end position="37"/>
    </location>
</feature>
<dbReference type="HOGENOM" id="CLU_3201717_0_0_9"/>
<dbReference type="EnsemblBacteria" id="ACA41640">
    <property type="protein sequence ID" value="ACA41640"/>
    <property type="gene ID" value="Bsph_4179"/>
</dbReference>
<dbReference type="AlphaFoldDB" id="B1HX64"/>
<dbReference type="KEGG" id="lsp:Bsph_4179"/>
<gene>
    <name evidence="2" type="ordered locus">Bsph_4179</name>
</gene>
<feature type="region of interest" description="Disordered" evidence="1">
    <location>
        <begin position="23"/>
        <end position="45"/>
    </location>
</feature>
<evidence type="ECO:0000256" key="1">
    <source>
        <dbReference type="SAM" id="MobiDB-lite"/>
    </source>
</evidence>
<protein>
    <submittedName>
        <fullName evidence="2">Uncharacterized protein</fullName>
    </submittedName>
</protein>
<evidence type="ECO:0000313" key="3">
    <source>
        <dbReference type="Proteomes" id="UP000002164"/>
    </source>
</evidence>
<dbReference type="EMBL" id="CP000817">
    <property type="protein sequence ID" value="ACA41640.1"/>
    <property type="molecule type" value="Genomic_DNA"/>
</dbReference>